<dbReference type="SMART" id="SM00355">
    <property type="entry name" value="ZnF_C2H2"/>
    <property type="match status" value="7"/>
</dbReference>
<dbReference type="SUPFAM" id="SSF57667">
    <property type="entry name" value="beta-beta-alpha zinc fingers"/>
    <property type="match status" value="2"/>
</dbReference>
<feature type="domain" description="C2H2-type" evidence="7">
    <location>
        <begin position="385"/>
        <end position="412"/>
    </location>
</feature>
<dbReference type="InterPro" id="IPR036236">
    <property type="entry name" value="Znf_C2H2_sf"/>
</dbReference>
<proteinExistence type="predicted"/>
<feature type="domain" description="C2H2-type" evidence="7">
    <location>
        <begin position="358"/>
        <end position="385"/>
    </location>
</feature>
<name>A0A1B0B786_9MUSC</name>
<keyword evidence="1" id="KW-0479">Metal-binding</keyword>
<dbReference type="STRING" id="67801.A0A1B0B786"/>
<accession>A0A1B0B786</accession>
<reference evidence="9" key="1">
    <citation type="submission" date="2015-01" db="EMBL/GenBank/DDBJ databases">
        <authorList>
            <person name="Aksoy S."/>
            <person name="Warren W."/>
            <person name="Wilson R.K."/>
        </authorList>
    </citation>
    <scope>NUCLEOTIDE SEQUENCE [LARGE SCALE GENOMIC DNA]</scope>
    <source>
        <strain evidence="9">IAEA</strain>
    </source>
</reference>
<evidence type="ECO:0000256" key="3">
    <source>
        <dbReference type="ARBA" id="ARBA00022771"/>
    </source>
</evidence>
<dbReference type="PROSITE" id="PS50157">
    <property type="entry name" value="ZINC_FINGER_C2H2_2"/>
    <property type="match status" value="4"/>
</dbReference>
<protein>
    <recommendedName>
        <fullName evidence="7">C2H2-type domain-containing protein</fullName>
    </recommendedName>
</protein>
<dbReference type="PANTHER" id="PTHR24379:SF121">
    <property type="entry name" value="C2H2-TYPE DOMAIN-CONTAINING PROTEIN"/>
    <property type="match status" value="1"/>
</dbReference>
<dbReference type="GO" id="GO:0008270">
    <property type="term" value="F:zinc ion binding"/>
    <property type="evidence" value="ECO:0007669"/>
    <property type="project" value="UniProtKB-KW"/>
</dbReference>
<dbReference type="AlphaFoldDB" id="A0A1B0B786"/>
<dbReference type="VEuPathDB" id="VectorBase:GPPI021110"/>
<dbReference type="Gene3D" id="3.30.160.60">
    <property type="entry name" value="Classic Zinc Finger"/>
    <property type="match status" value="3"/>
</dbReference>
<keyword evidence="9" id="KW-1185">Reference proteome</keyword>
<evidence type="ECO:0000256" key="4">
    <source>
        <dbReference type="ARBA" id="ARBA00022833"/>
    </source>
</evidence>
<evidence type="ECO:0000256" key="6">
    <source>
        <dbReference type="SAM" id="MobiDB-lite"/>
    </source>
</evidence>
<keyword evidence="4" id="KW-0862">Zinc</keyword>
<feature type="region of interest" description="Disordered" evidence="6">
    <location>
        <begin position="568"/>
        <end position="590"/>
    </location>
</feature>
<dbReference type="Proteomes" id="UP000092460">
    <property type="component" value="Unassembled WGS sequence"/>
</dbReference>
<organism evidence="8 9">
    <name type="scientific">Glossina palpalis gambiensis</name>
    <dbReference type="NCBI Taxonomy" id="67801"/>
    <lineage>
        <taxon>Eukaryota</taxon>
        <taxon>Metazoa</taxon>
        <taxon>Ecdysozoa</taxon>
        <taxon>Arthropoda</taxon>
        <taxon>Hexapoda</taxon>
        <taxon>Insecta</taxon>
        <taxon>Pterygota</taxon>
        <taxon>Neoptera</taxon>
        <taxon>Endopterygota</taxon>
        <taxon>Diptera</taxon>
        <taxon>Brachycera</taxon>
        <taxon>Muscomorpha</taxon>
        <taxon>Hippoboscoidea</taxon>
        <taxon>Glossinidae</taxon>
        <taxon>Glossina</taxon>
    </lineage>
</organism>
<feature type="domain" description="C2H2-type" evidence="7">
    <location>
        <begin position="241"/>
        <end position="269"/>
    </location>
</feature>
<evidence type="ECO:0000256" key="1">
    <source>
        <dbReference type="ARBA" id="ARBA00022723"/>
    </source>
</evidence>
<dbReference type="EnsemblMetazoa" id="GPPI021110-RA">
    <property type="protein sequence ID" value="GPPI021110-PA"/>
    <property type="gene ID" value="GPPI021110"/>
</dbReference>
<evidence type="ECO:0000259" key="7">
    <source>
        <dbReference type="PROSITE" id="PS50157"/>
    </source>
</evidence>
<dbReference type="EMBL" id="JXJN01009418">
    <property type="status" value="NOT_ANNOTATED_CDS"/>
    <property type="molecule type" value="Genomic_DNA"/>
</dbReference>
<dbReference type="PROSITE" id="PS00028">
    <property type="entry name" value="ZINC_FINGER_C2H2_1"/>
    <property type="match status" value="5"/>
</dbReference>
<dbReference type="InterPro" id="IPR013087">
    <property type="entry name" value="Znf_C2H2_type"/>
</dbReference>
<reference evidence="8" key="2">
    <citation type="submission" date="2020-05" db="UniProtKB">
        <authorList>
            <consortium name="EnsemblMetazoa"/>
        </authorList>
    </citation>
    <scope>IDENTIFICATION</scope>
    <source>
        <strain evidence="8">IAEA</strain>
    </source>
</reference>
<sequence length="706" mass="77374">MPVMNSQMNNAVRKMHHVLSSGAVTVTGPNRPRILRKVIVGSSSNGAGCSGNNGANTNNATSASAAPSVNDIQHSTPSVTRCYVCDDFLGTNQNQNLLTEMKTSYTSTTFPVKISQLVGQDFMVFTSVEDIVCARCTNLINYLDRLENDVERVRTSLKSLLNKKYNLDVEGTAVLPPTKLQKLNNGAAISGGAQQLKTLPQPPVLQRKTTTKVYKCLVCEYQTPDMRVLNTHYETCKHQNFQCKNCKKIFHNFGSLKQHMIREHNTSMDNTCAMCHINFANEMAFRRHMDLNHSTNVVLAVAPTAVPQVDTIAARPPNSGAANTPVYTCIHCQLKSTDKPSFDEHMRKHAAGIRRLPFKCKLCAQWFETRDAAAAHARQHQGNVFKCGTCSMAYSKRDLLIKHFETHQQENRVHQQPKSQQNVNQQNRHALSAKQHVVMPVSSPNMLNSQKISLGGINGSFCETTNKSILVSSADDVGSCATANNIRFFSCYICSLTFIQENYYKQHMETHQACETNVKKSCNSGAGTPKLNSADVLKLQQGQTSGTKNDTTATISDADIESIFEKMHSDKGEPTVEPTTPAKSGGGTSDQVVITTQADSEGVITEDGTRVPVSVSYTEDGQPIVQLQQQILETPIGNCDAVEKECNGAKENDQAVASDQDIVTTSVNTNSSDNYFSLEDLIQSTINSPLASTSVADVTVEGKRIY</sequence>
<evidence type="ECO:0000313" key="8">
    <source>
        <dbReference type="EnsemblMetazoa" id="GPPI021110-PA"/>
    </source>
</evidence>
<dbReference type="EMBL" id="JXJN01009417">
    <property type="status" value="NOT_ANNOTATED_CDS"/>
    <property type="molecule type" value="Genomic_DNA"/>
</dbReference>
<keyword evidence="3 5" id="KW-0863">Zinc-finger</keyword>
<feature type="domain" description="C2H2-type" evidence="7">
    <location>
        <begin position="489"/>
        <end position="516"/>
    </location>
</feature>
<evidence type="ECO:0000313" key="9">
    <source>
        <dbReference type="Proteomes" id="UP000092460"/>
    </source>
</evidence>
<dbReference type="PANTHER" id="PTHR24379">
    <property type="entry name" value="KRAB AND ZINC FINGER DOMAIN-CONTAINING"/>
    <property type="match status" value="1"/>
</dbReference>
<evidence type="ECO:0000256" key="5">
    <source>
        <dbReference type="PROSITE-ProRule" id="PRU00042"/>
    </source>
</evidence>
<evidence type="ECO:0000256" key="2">
    <source>
        <dbReference type="ARBA" id="ARBA00022737"/>
    </source>
</evidence>
<keyword evidence="2" id="KW-0677">Repeat</keyword>